<dbReference type="SUPFAM" id="SSF69593">
    <property type="entry name" value="Glycerol-3-phosphate (1)-acyltransferase"/>
    <property type="match status" value="2"/>
</dbReference>
<keyword evidence="1" id="KW-1133">Transmembrane helix</keyword>
<dbReference type="STRING" id="478820.A0A196SBB1"/>
<name>A0A196SBB1_BLAHN</name>
<evidence type="ECO:0000259" key="2">
    <source>
        <dbReference type="SMART" id="SM00563"/>
    </source>
</evidence>
<dbReference type="Pfam" id="PF01553">
    <property type="entry name" value="Acyltransferase"/>
    <property type="match status" value="1"/>
</dbReference>
<keyword evidence="4" id="KW-1185">Reference proteome</keyword>
<dbReference type="GO" id="GO:0016287">
    <property type="term" value="F:glycerone-phosphate O-acyltransferase activity"/>
    <property type="evidence" value="ECO:0007669"/>
    <property type="project" value="TreeGrafter"/>
</dbReference>
<protein>
    <submittedName>
        <fullName evidence="3">Glycerol-3-phosphate O-acyltransferase</fullName>
    </submittedName>
</protein>
<dbReference type="GO" id="GO:0004366">
    <property type="term" value="F:glycerol-3-phosphate O-acyltransferase activity"/>
    <property type="evidence" value="ECO:0007669"/>
    <property type="project" value="TreeGrafter"/>
</dbReference>
<dbReference type="InterPro" id="IPR052744">
    <property type="entry name" value="GPAT/DAPAT"/>
</dbReference>
<dbReference type="GO" id="GO:0008654">
    <property type="term" value="P:phospholipid biosynthetic process"/>
    <property type="evidence" value="ECO:0007669"/>
    <property type="project" value="TreeGrafter"/>
</dbReference>
<dbReference type="AlphaFoldDB" id="A0A196SBB1"/>
<comment type="caution">
    <text evidence="3">The sequence shown here is derived from an EMBL/GenBank/DDBJ whole genome shotgun (WGS) entry which is preliminary data.</text>
</comment>
<dbReference type="EMBL" id="LXWW01000264">
    <property type="protein sequence ID" value="OAO14308.1"/>
    <property type="molecule type" value="Genomic_DNA"/>
</dbReference>
<reference evidence="3 4" key="1">
    <citation type="submission" date="2016-05" db="EMBL/GenBank/DDBJ databases">
        <title>Nuclear genome of Blastocystis sp. subtype 1 NandII.</title>
        <authorList>
            <person name="Gentekaki E."/>
            <person name="Curtis B."/>
            <person name="Stairs C."/>
            <person name="Eme L."/>
            <person name="Herman E."/>
            <person name="Klimes V."/>
            <person name="Arias M.C."/>
            <person name="Elias M."/>
            <person name="Hilliou F."/>
            <person name="Klute M."/>
            <person name="Malik S.-B."/>
            <person name="Pightling A."/>
            <person name="Rachubinski R."/>
            <person name="Salas D."/>
            <person name="Schlacht A."/>
            <person name="Suga H."/>
            <person name="Archibald J."/>
            <person name="Ball S.G."/>
            <person name="Clark G."/>
            <person name="Dacks J."/>
            <person name="Van Der Giezen M."/>
            <person name="Tsaousis A."/>
            <person name="Roger A."/>
        </authorList>
    </citation>
    <scope>NUCLEOTIDE SEQUENCE [LARGE SCALE GENOMIC DNA]</scope>
    <source>
        <strain evidence="4">ATCC 50177 / NandII</strain>
    </source>
</reference>
<dbReference type="PANTHER" id="PTHR31605">
    <property type="entry name" value="GLYCEROL-3-PHOSPHATE O-ACYLTRANSFERASE 1"/>
    <property type="match status" value="1"/>
</dbReference>
<feature type="transmembrane region" description="Helical" evidence="1">
    <location>
        <begin position="500"/>
        <end position="525"/>
    </location>
</feature>
<accession>A0A196SBB1</accession>
<organism evidence="3 4">
    <name type="scientific">Blastocystis sp. subtype 1 (strain ATCC 50177 / NandII)</name>
    <dbReference type="NCBI Taxonomy" id="478820"/>
    <lineage>
        <taxon>Eukaryota</taxon>
        <taxon>Sar</taxon>
        <taxon>Stramenopiles</taxon>
        <taxon>Bigyra</taxon>
        <taxon>Opalozoa</taxon>
        <taxon>Opalinata</taxon>
        <taxon>Blastocystidae</taxon>
        <taxon>Blastocystis</taxon>
    </lineage>
</organism>
<keyword evidence="3" id="KW-0012">Acyltransferase</keyword>
<keyword evidence="1" id="KW-0812">Transmembrane</keyword>
<dbReference type="Proteomes" id="UP000078348">
    <property type="component" value="Unassembled WGS sequence"/>
</dbReference>
<sequence length="623" mass="70374">MLPVALCWSLVALGWTLVFAFVYFTTGETAMDKLLRCLYWILVKTFFREITVSHPERIPKDKPVMLVCAPHANQFVDAMVISTHLPRKIYYVGAASSFRKYKVVGFFMKLMASIIPVERHQDVKKVLTGKATVKDGHILGKGTKFTTETVVAGDILLNNGNYIVKEILSDEDILIDDVKSKPTPVEAGKDYDMIFFPHIDYHKMFSMVWDNLARNHCVAIFPEGGSHDQSNFLPFKVGVSIMSLGFMSDHPESDFYLVPVGMNYFKRDSFRQARAFIDVGEPIEVKKELVERYKMGGKEKHDAVNELLSVINMNMYNVTTMAPDWATLNAVNTARHILTGSTITLTTEQKCKLNRNLIKGMETLAEEPGVAEMKTRLEDYEELLRCTRQTDYQISSGGVVKKQTALDLLWSVVLFCVEGVLALPGILLSLPGLVVVSVYSHHYQSNALKKSSVKISAMDVLATGKVISAALCFIICVLLEPALMLLVAAHKGYEVTFMDYMGIACVLPWLFYLTIFLGSSISFHLSEIRFCLWSLTNASMDRYVIRQREQLKEDLTKLIEKEGPKYFGSEEEFEKKRVLKDGAVSMKRVNTSMSLKSFLPETVSFGNFRIENLAQDVIPQIFY</sequence>
<evidence type="ECO:0000313" key="4">
    <source>
        <dbReference type="Proteomes" id="UP000078348"/>
    </source>
</evidence>
<evidence type="ECO:0000256" key="1">
    <source>
        <dbReference type="SAM" id="Phobius"/>
    </source>
</evidence>
<feature type="domain" description="Phospholipid/glycerol acyltransferase" evidence="2">
    <location>
        <begin position="65"/>
        <end position="265"/>
    </location>
</feature>
<keyword evidence="1" id="KW-0472">Membrane</keyword>
<evidence type="ECO:0000313" key="3">
    <source>
        <dbReference type="EMBL" id="OAO14308.1"/>
    </source>
</evidence>
<dbReference type="PANTHER" id="PTHR31605:SF0">
    <property type="entry name" value="GLYCEROL-3-PHOSPHATE O-ACYLTRANSFERASE 1"/>
    <property type="match status" value="1"/>
</dbReference>
<feature type="transmembrane region" description="Helical" evidence="1">
    <location>
        <begin position="460"/>
        <end position="488"/>
    </location>
</feature>
<keyword evidence="3" id="KW-0808">Transferase</keyword>
<dbReference type="OrthoDB" id="2427554at2759"/>
<proteinExistence type="predicted"/>
<dbReference type="SMART" id="SM00563">
    <property type="entry name" value="PlsC"/>
    <property type="match status" value="1"/>
</dbReference>
<feature type="transmembrane region" description="Helical" evidence="1">
    <location>
        <begin position="408"/>
        <end position="439"/>
    </location>
</feature>
<dbReference type="InterPro" id="IPR002123">
    <property type="entry name" value="Plipid/glycerol_acylTrfase"/>
</dbReference>
<gene>
    <name evidence="3" type="ORF">AV274_4012</name>
</gene>